<name>A0ABR1TPL8_9PEZI</name>
<feature type="compositionally biased region" description="Polar residues" evidence="1">
    <location>
        <begin position="289"/>
        <end position="307"/>
    </location>
</feature>
<gene>
    <name evidence="2" type="ORF">PG994_010294</name>
</gene>
<dbReference type="EMBL" id="JAQQWL010000011">
    <property type="protein sequence ID" value="KAK8048564.1"/>
    <property type="molecule type" value="Genomic_DNA"/>
</dbReference>
<dbReference type="Proteomes" id="UP001480595">
    <property type="component" value="Unassembled WGS sequence"/>
</dbReference>
<evidence type="ECO:0000313" key="2">
    <source>
        <dbReference type="EMBL" id="KAK8048564.1"/>
    </source>
</evidence>
<comment type="caution">
    <text evidence="2">The sequence shown here is derived from an EMBL/GenBank/DDBJ whole genome shotgun (WGS) entry which is preliminary data.</text>
</comment>
<feature type="compositionally biased region" description="Basic and acidic residues" evidence="1">
    <location>
        <begin position="133"/>
        <end position="147"/>
    </location>
</feature>
<keyword evidence="3" id="KW-1185">Reference proteome</keyword>
<evidence type="ECO:0000256" key="1">
    <source>
        <dbReference type="SAM" id="MobiDB-lite"/>
    </source>
</evidence>
<protein>
    <submittedName>
        <fullName evidence="2">Uncharacterized protein</fullName>
    </submittedName>
</protein>
<organism evidence="2 3">
    <name type="scientific">Apiospora phragmitis</name>
    <dbReference type="NCBI Taxonomy" id="2905665"/>
    <lineage>
        <taxon>Eukaryota</taxon>
        <taxon>Fungi</taxon>
        <taxon>Dikarya</taxon>
        <taxon>Ascomycota</taxon>
        <taxon>Pezizomycotina</taxon>
        <taxon>Sordariomycetes</taxon>
        <taxon>Xylariomycetidae</taxon>
        <taxon>Amphisphaeriales</taxon>
        <taxon>Apiosporaceae</taxon>
        <taxon>Apiospora</taxon>
    </lineage>
</organism>
<feature type="compositionally biased region" description="Basic and acidic residues" evidence="1">
    <location>
        <begin position="223"/>
        <end position="235"/>
    </location>
</feature>
<feature type="region of interest" description="Disordered" evidence="1">
    <location>
        <begin position="166"/>
        <end position="332"/>
    </location>
</feature>
<dbReference type="RefSeq" id="XP_066710813.1">
    <property type="nucleotide sequence ID" value="XM_066861703.1"/>
</dbReference>
<accession>A0ABR1TPL8</accession>
<reference evidence="2 3" key="1">
    <citation type="submission" date="2023-01" db="EMBL/GenBank/DDBJ databases">
        <title>Analysis of 21 Apiospora genomes using comparative genomics revels a genus with tremendous synthesis potential of carbohydrate active enzymes and secondary metabolites.</title>
        <authorList>
            <person name="Sorensen T."/>
        </authorList>
    </citation>
    <scope>NUCLEOTIDE SEQUENCE [LARGE SCALE GENOMIC DNA]</scope>
    <source>
        <strain evidence="2 3">CBS 135458</strain>
    </source>
</reference>
<feature type="region of interest" description="Disordered" evidence="1">
    <location>
        <begin position="80"/>
        <end position="147"/>
    </location>
</feature>
<dbReference type="GeneID" id="92094766"/>
<proteinExistence type="predicted"/>
<sequence length="332" mass="34747">MATAEVANTCGSWTRSAYGSPPTLPSTTSTLWDDLDVQVRLNLIARAWQISQKNATNVALREQNNPSSLLRQQVISKPLIVPNASPKRSRLSAQCDTPGPIDDTLHDPSRTDQGACQRAPTPEDAPAPSNPETTRRRSREDLIFRDPSMDVQVDFSSEEGFSQFAKKKKKAAPTTFNWGAELGKDGDGPNGDDGNGGDQNGGGGDTGAGGGGDAGGGGSGGGDDDKDKDEDKKDEPEDPWGAFEAAGAKKKKGKKGTEPEPAPEAFDEVNLNDPGEGKKEAKSGVFASWGSSWVTGSGDTGGSTWFGSGTKAAEPPPKEEKKGGGSMEHQST</sequence>
<evidence type="ECO:0000313" key="3">
    <source>
        <dbReference type="Proteomes" id="UP001480595"/>
    </source>
</evidence>
<feature type="compositionally biased region" description="Gly residues" evidence="1">
    <location>
        <begin position="188"/>
        <end position="221"/>
    </location>
</feature>